<protein>
    <submittedName>
        <fullName evidence="2">DUF5304 family protein</fullName>
    </submittedName>
</protein>
<dbReference type="InterPro" id="IPR035183">
    <property type="entry name" value="DUF5304"/>
</dbReference>
<organism evidence="2 3">
    <name type="scientific">Microbispora oryzae</name>
    <dbReference type="NCBI Taxonomy" id="2806554"/>
    <lineage>
        <taxon>Bacteria</taxon>
        <taxon>Bacillati</taxon>
        <taxon>Actinomycetota</taxon>
        <taxon>Actinomycetes</taxon>
        <taxon>Streptosporangiales</taxon>
        <taxon>Streptosporangiaceae</taxon>
        <taxon>Microbispora</taxon>
    </lineage>
</organism>
<dbReference type="AlphaFoldDB" id="A0A940WKZ1"/>
<evidence type="ECO:0000313" key="3">
    <source>
        <dbReference type="Proteomes" id="UP000674234"/>
    </source>
</evidence>
<feature type="region of interest" description="Disordered" evidence="1">
    <location>
        <begin position="1"/>
        <end position="38"/>
    </location>
</feature>
<dbReference type="EMBL" id="JAFCNB010000001">
    <property type="protein sequence ID" value="MBP2702459.1"/>
    <property type="molecule type" value="Genomic_DNA"/>
</dbReference>
<feature type="compositionally biased region" description="Gly residues" evidence="1">
    <location>
        <begin position="157"/>
        <end position="174"/>
    </location>
</feature>
<feature type="compositionally biased region" description="Polar residues" evidence="1">
    <location>
        <begin position="1"/>
        <end position="13"/>
    </location>
</feature>
<keyword evidence="3" id="KW-1185">Reference proteome</keyword>
<comment type="caution">
    <text evidence="2">The sequence shown here is derived from an EMBL/GenBank/DDBJ whole genome shotgun (WGS) entry which is preliminary data.</text>
</comment>
<dbReference type="Pfam" id="PF17230">
    <property type="entry name" value="DUF5304"/>
    <property type="match status" value="1"/>
</dbReference>
<sequence>MTEPTESGSTNGSGDRGESGPRHEDRRQDRRQDPLGSAAEEAMKLFDAVQQRVGREIGKGLVKGGVSGIGAVFGGSGAGGGGRGRGGDVWSEAVAEGHDDGYICRACPVCRVIAARRESGGDVADHLFAAGGELFAAFRQAVDALQRPPAHSSAQGPGQGSGHGREAGQGGSDRPGGSRVEHIDLG</sequence>
<gene>
    <name evidence="2" type="ORF">JOL79_01430</name>
</gene>
<evidence type="ECO:0000313" key="2">
    <source>
        <dbReference type="EMBL" id="MBP2702459.1"/>
    </source>
</evidence>
<name>A0A940WKZ1_9ACTN</name>
<dbReference type="Proteomes" id="UP000674234">
    <property type="component" value="Unassembled WGS sequence"/>
</dbReference>
<reference evidence="2" key="1">
    <citation type="submission" date="2021-02" db="EMBL/GenBank/DDBJ databases">
        <title>Draft genome sequence of Microbispora sp. RL4-1S isolated from rice leaves in Thailand.</title>
        <authorList>
            <person name="Muangham S."/>
            <person name="Duangmal K."/>
        </authorList>
    </citation>
    <scope>NUCLEOTIDE SEQUENCE</scope>
    <source>
        <strain evidence="2">RL4-1S</strain>
    </source>
</reference>
<dbReference type="RefSeq" id="WP_210153753.1">
    <property type="nucleotide sequence ID" value="NZ_JAFCNB010000001.1"/>
</dbReference>
<accession>A0A940WKZ1</accession>
<proteinExistence type="predicted"/>
<feature type="compositionally biased region" description="Basic and acidic residues" evidence="1">
    <location>
        <begin position="15"/>
        <end position="33"/>
    </location>
</feature>
<evidence type="ECO:0000256" key="1">
    <source>
        <dbReference type="SAM" id="MobiDB-lite"/>
    </source>
</evidence>
<feature type="region of interest" description="Disordered" evidence="1">
    <location>
        <begin position="146"/>
        <end position="186"/>
    </location>
</feature>